<accession>A0A2K9NQK5</accession>
<dbReference type="NCBIfam" id="TIGR02464">
    <property type="entry name" value="ribofla_fusion"/>
    <property type="match status" value="1"/>
</dbReference>
<name>A0A2K9NQK5_BACTC</name>
<evidence type="ECO:0000313" key="4">
    <source>
        <dbReference type="Proteomes" id="UP000235584"/>
    </source>
</evidence>
<keyword evidence="4" id="KW-1185">Reference proteome</keyword>
<protein>
    <submittedName>
        <fullName evidence="3">Uncharacterized protein</fullName>
    </submittedName>
</protein>
<dbReference type="CDD" id="cd15457">
    <property type="entry name" value="NADAR"/>
    <property type="match status" value="1"/>
</dbReference>
<proteinExistence type="predicted"/>
<dbReference type="RefSeq" id="WP_102243084.1">
    <property type="nucleotide sequence ID" value="NZ_CP025704.1"/>
</dbReference>
<dbReference type="Pfam" id="PF08719">
    <property type="entry name" value="NADAR"/>
    <property type="match status" value="1"/>
</dbReference>
<dbReference type="KEGG" id="bsto:C0V70_06630"/>
<dbReference type="Proteomes" id="UP000235584">
    <property type="component" value="Chromosome"/>
</dbReference>
<evidence type="ECO:0000256" key="1">
    <source>
        <dbReference type="ARBA" id="ARBA00000022"/>
    </source>
</evidence>
<reference evidence="3 4" key="1">
    <citation type="submission" date="2018-01" db="EMBL/GenBank/DDBJ databases">
        <title>Complete genome sequence of Bacteriovorax stolpii DSM12778.</title>
        <authorList>
            <person name="Tang B."/>
            <person name="Chang J."/>
        </authorList>
    </citation>
    <scope>NUCLEOTIDE SEQUENCE [LARGE SCALE GENOMIC DNA]</scope>
    <source>
        <strain evidence="3 4">DSM 12778</strain>
    </source>
</reference>
<comment type="catalytic activity">
    <reaction evidence="2">
        <text>2,5-diamino-6-hydroxy-4-(5-phosphoribosylamino)-pyrimidine + H2O = 2,5,6-triamino-4-hydroxypyrimidine + D-ribose 5-phosphate</text>
        <dbReference type="Rhea" id="RHEA:23436"/>
        <dbReference type="ChEBI" id="CHEBI:15377"/>
        <dbReference type="ChEBI" id="CHEBI:58614"/>
        <dbReference type="ChEBI" id="CHEBI:78346"/>
        <dbReference type="ChEBI" id="CHEBI:137796"/>
    </reaction>
</comment>
<sequence length="179" mass="20730">MKFLIILSALFISCSSVFAGAPHYDNYPPTPATPYTEEILDFYSVKDAYGEFSNFALFPIVVDGVDWPTSEHYYQAHKYTDPELMEKVRRAKTPMEAALMGRDPKIPKREDWDTYKDIAMEVAVRAKFYQYESLRTLLKSTGTTFMYEHTKNDCYWGDCGDRTGKNKLGLLLMKLREEI</sequence>
<dbReference type="InterPro" id="IPR037238">
    <property type="entry name" value="YbiA-like_sf"/>
</dbReference>
<dbReference type="InterPro" id="IPR012816">
    <property type="entry name" value="NADAR"/>
</dbReference>
<dbReference type="OrthoDB" id="164285at2"/>
<dbReference type="Gene3D" id="1.10.357.40">
    <property type="entry name" value="YbiA-like"/>
    <property type="match status" value="1"/>
</dbReference>
<dbReference type="AlphaFoldDB" id="A0A2K9NQK5"/>
<dbReference type="EMBL" id="CP025704">
    <property type="protein sequence ID" value="AUN97791.1"/>
    <property type="molecule type" value="Genomic_DNA"/>
</dbReference>
<evidence type="ECO:0000313" key="3">
    <source>
        <dbReference type="EMBL" id="AUN97791.1"/>
    </source>
</evidence>
<comment type="catalytic activity">
    <reaction evidence="1">
        <text>5-amino-6-(5-phospho-D-ribosylamino)uracil + H2O = 5,6-diaminouracil + D-ribose 5-phosphate</text>
        <dbReference type="Rhea" id="RHEA:55020"/>
        <dbReference type="ChEBI" id="CHEBI:15377"/>
        <dbReference type="ChEBI" id="CHEBI:46252"/>
        <dbReference type="ChEBI" id="CHEBI:58453"/>
        <dbReference type="ChEBI" id="CHEBI:78346"/>
    </reaction>
</comment>
<organism evidence="3 4">
    <name type="scientific">Bacteriovorax stolpii</name>
    <name type="common">Bdellovibrio stolpii</name>
    <dbReference type="NCBI Taxonomy" id="960"/>
    <lineage>
        <taxon>Bacteria</taxon>
        <taxon>Pseudomonadati</taxon>
        <taxon>Bdellovibrionota</taxon>
        <taxon>Bacteriovoracia</taxon>
        <taxon>Bacteriovoracales</taxon>
        <taxon>Bacteriovoracaceae</taxon>
        <taxon>Bacteriovorax</taxon>
    </lineage>
</organism>
<evidence type="ECO:0000256" key="2">
    <source>
        <dbReference type="ARBA" id="ARBA00000751"/>
    </source>
</evidence>
<gene>
    <name evidence="3" type="ORF">C0V70_06630</name>
</gene>
<dbReference type="SUPFAM" id="SSF143990">
    <property type="entry name" value="YbiA-like"/>
    <property type="match status" value="1"/>
</dbReference>